<comment type="caution">
    <text evidence="3">The sequence shown here is derived from an EMBL/GenBank/DDBJ whole genome shotgun (WGS) entry which is preliminary data.</text>
</comment>
<keyword evidence="4" id="KW-1185">Reference proteome</keyword>
<feature type="region of interest" description="Disordered" evidence="1">
    <location>
        <begin position="382"/>
        <end position="404"/>
    </location>
</feature>
<evidence type="ECO:0000313" key="3">
    <source>
        <dbReference type="EMBL" id="CAG7603469.1"/>
    </source>
</evidence>
<dbReference type="Proteomes" id="UP001153328">
    <property type="component" value="Unassembled WGS sequence"/>
</dbReference>
<protein>
    <submittedName>
        <fullName evidence="3">Uncharacterized protein</fullName>
    </submittedName>
</protein>
<evidence type="ECO:0000313" key="4">
    <source>
        <dbReference type="Proteomes" id="UP001153328"/>
    </source>
</evidence>
<sequence>MSTPPVVPQDESVPPLPAGIPLHPAGSPAAAHTAGRRALPNLLIIAVALAVGVLGGTGAIPLDRNGLLRFALGMVVGLNLHIVAYWLLGPLSGVATVWTSLGVGRWLGHTTRRGRLVVFRLLPLIPFIACQVIVGRPGLRRRMWACAAATLLAEAVASAALVAAGGPAASVGWGLAAVTLLVLAAQPGRVTSPAWRLFRLPFGDNDQALAEWVHDPATLAAARAACAGRIDLARAALDAAPAAPGDASPRRLAMEASLALCEGRCDAAARTAAELRERSHAPELRRGALQLYACAVADGIAAGHWRAADAMPYFDAALAALRAESKAAALRGTDLAAMEALFRGRPQQAVKLATLAAANAATVHVRARALLTLAAAHTAAGHPELSRAPRARAAALSPTLHTTR</sequence>
<proteinExistence type="predicted"/>
<dbReference type="RefSeq" id="WP_205047967.1">
    <property type="nucleotide sequence ID" value="NZ_CAJVAX010000001.1"/>
</dbReference>
<organism evidence="3 4">
    <name type="scientific">Actinacidiphila bryophytorum</name>
    <dbReference type="NCBI Taxonomy" id="1436133"/>
    <lineage>
        <taxon>Bacteria</taxon>
        <taxon>Bacillati</taxon>
        <taxon>Actinomycetota</taxon>
        <taxon>Actinomycetes</taxon>
        <taxon>Kitasatosporales</taxon>
        <taxon>Streptomycetaceae</taxon>
        <taxon>Actinacidiphila</taxon>
    </lineage>
</organism>
<reference evidence="3" key="1">
    <citation type="submission" date="2021-06" db="EMBL/GenBank/DDBJ databases">
        <authorList>
            <person name="Arsene-Ploetze F."/>
        </authorList>
    </citation>
    <scope>NUCLEOTIDE SEQUENCE</scope>
    <source>
        <strain evidence="3">SBRY1</strain>
    </source>
</reference>
<dbReference type="AlphaFoldDB" id="A0A9W4GW82"/>
<dbReference type="EMBL" id="CAJVAX010000001">
    <property type="protein sequence ID" value="CAG7603469.1"/>
    <property type="molecule type" value="Genomic_DNA"/>
</dbReference>
<gene>
    <name evidence="3" type="ORF">SBRY_10623</name>
</gene>
<accession>A0A9W4GW82</accession>
<evidence type="ECO:0000256" key="1">
    <source>
        <dbReference type="SAM" id="MobiDB-lite"/>
    </source>
</evidence>
<keyword evidence="2" id="KW-0472">Membrane</keyword>
<feature type="compositionally biased region" description="Low complexity" evidence="1">
    <location>
        <begin position="382"/>
        <end position="398"/>
    </location>
</feature>
<keyword evidence="2" id="KW-1133">Transmembrane helix</keyword>
<evidence type="ECO:0000256" key="2">
    <source>
        <dbReference type="SAM" id="Phobius"/>
    </source>
</evidence>
<name>A0A9W4GW82_9ACTN</name>
<feature type="transmembrane region" description="Helical" evidence="2">
    <location>
        <begin position="116"/>
        <end position="134"/>
    </location>
</feature>
<keyword evidence="2" id="KW-0812">Transmembrane</keyword>
<feature type="transmembrane region" description="Helical" evidence="2">
    <location>
        <begin position="42"/>
        <end position="60"/>
    </location>
</feature>